<reference evidence="1" key="1">
    <citation type="submission" date="2019-08" db="EMBL/GenBank/DDBJ databases">
        <title>Genome sequence of Clostridiales bacterium MT110.</title>
        <authorList>
            <person name="Cao J."/>
        </authorList>
    </citation>
    <scope>NUCLEOTIDE SEQUENCE</scope>
    <source>
        <strain evidence="1">MT110</strain>
    </source>
</reference>
<sequence>MMKLKNSWFNAIEQRTSRRAFKNQSMEQQKIDRIEALIQLLNDESGLHIQFVHDGRRFLSGFKASYGMISGRPSMITLVGNPSDPELKRKIGYYGEFLVLECVSLGLGTCWLSGTFDRQECRKAIQLAEAEELVCVIAVGLVPNNKTIKENLISQMGKSKPSFEELLSEKDSTPPLWVARGIEAARFAPSAVNKKPTAYRFLKNEVFVYAAKKNRDNEEIDLGISMAHFQLGAMQGLKDGIWIKKDQGYLFV</sequence>
<dbReference type="EMBL" id="CP042469">
    <property type="protein sequence ID" value="QOX65395.1"/>
    <property type="molecule type" value="Genomic_DNA"/>
</dbReference>
<gene>
    <name evidence="1" type="ORF">FRZ06_19570</name>
</gene>
<dbReference type="Proteomes" id="UP000594014">
    <property type="component" value="Chromosome"/>
</dbReference>
<organism evidence="1 2">
    <name type="scientific">Anoxybacterium hadale</name>
    <dbReference type="NCBI Taxonomy" id="3408580"/>
    <lineage>
        <taxon>Bacteria</taxon>
        <taxon>Bacillati</taxon>
        <taxon>Bacillota</taxon>
        <taxon>Clostridia</taxon>
        <taxon>Peptostreptococcales</taxon>
        <taxon>Anaerovoracaceae</taxon>
        <taxon>Anoxybacterium</taxon>
    </lineage>
</organism>
<accession>A0ACD1AG27</accession>
<evidence type="ECO:0000313" key="2">
    <source>
        <dbReference type="Proteomes" id="UP000594014"/>
    </source>
</evidence>
<evidence type="ECO:0000313" key="1">
    <source>
        <dbReference type="EMBL" id="QOX65395.1"/>
    </source>
</evidence>
<protein>
    <submittedName>
        <fullName evidence="1">Uncharacterized protein</fullName>
    </submittedName>
</protein>
<proteinExistence type="predicted"/>
<name>A0ACD1AG27_9FIRM</name>
<keyword evidence="2" id="KW-1185">Reference proteome</keyword>